<name>A0A507B9E5_9PEZI</name>
<comment type="caution">
    <text evidence="1">The sequence shown here is derived from an EMBL/GenBank/DDBJ whole genome shotgun (WGS) entry which is preliminary data.</text>
</comment>
<dbReference type="GeneID" id="41971399"/>
<sequence length="192" mass="22076">MATDFYTQHVGATLRPQADKVRAIFDTANGWEVWAQVELALQMRQTMQGYDQFGLQFGSFERERAMYEGSQQRCDFSSSFTDHNGHPHYHFVELKCLSKGKLDYFVGEVKKDFQKVMGADIRQSWATNAWYAAGWVVAITVDPGRRGGVDARMQQLAQEMNIQWLNSGLTRITDDIQVWTWTRQIVQNGQPV</sequence>
<dbReference type="EMBL" id="SKBQ01000018">
    <property type="protein sequence ID" value="TPX16303.1"/>
    <property type="molecule type" value="Genomic_DNA"/>
</dbReference>
<reference evidence="1 2" key="1">
    <citation type="submission" date="2019-06" db="EMBL/GenBank/DDBJ databases">
        <title>Draft genome sequence of the filamentous fungus Phialemoniopsis curvata isolated from diesel fuel.</title>
        <authorList>
            <person name="Varaljay V.A."/>
            <person name="Lyon W.J."/>
            <person name="Crouch A.L."/>
            <person name="Drake C.E."/>
            <person name="Hollomon J.M."/>
            <person name="Nadeau L.J."/>
            <person name="Nunn H.S."/>
            <person name="Stevenson B.S."/>
            <person name="Bojanowski C.L."/>
            <person name="Crookes-Goodson W.J."/>
        </authorList>
    </citation>
    <scope>NUCLEOTIDE SEQUENCE [LARGE SCALE GENOMIC DNA]</scope>
    <source>
        <strain evidence="1 2">D216</strain>
    </source>
</reference>
<dbReference type="Proteomes" id="UP000319257">
    <property type="component" value="Unassembled WGS sequence"/>
</dbReference>
<accession>A0A507B9E5</accession>
<dbReference type="InParanoid" id="A0A507B9E5"/>
<organism evidence="1 2">
    <name type="scientific">Thyridium curvatum</name>
    <dbReference type="NCBI Taxonomy" id="1093900"/>
    <lineage>
        <taxon>Eukaryota</taxon>
        <taxon>Fungi</taxon>
        <taxon>Dikarya</taxon>
        <taxon>Ascomycota</taxon>
        <taxon>Pezizomycotina</taxon>
        <taxon>Sordariomycetes</taxon>
        <taxon>Sordariomycetidae</taxon>
        <taxon>Thyridiales</taxon>
        <taxon>Thyridiaceae</taxon>
        <taxon>Thyridium</taxon>
    </lineage>
</organism>
<evidence type="ECO:0000313" key="1">
    <source>
        <dbReference type="EMBL" id="TPX16303.1"/>
    </source>
</evidence>
<keyword evidence="2" id="KW-1185">Reference proteome</keyword>
<evidence type="ECO:0000313" key="2">
    <source>
        <dbReference type="Proteomes" id="UP000319257"/>
    </source>
</evidence>
<dbReference type="OrthoDB" id="4398476at2759"/>
<gene>
    <name evidence="1" type="ORF">E0L32_003952</name>
</gene>
<proteinExistence type="predicted"/>
<dbReference type="AlphaFoldDB" id="A0A507B9E5"/>
<protein>
    <submittedName>
        <fullName evidence="1">Uncharacterized protein</fullName>
    </submittedName>
</protein>
<dbReference type="RefSeq" id="XP_030998014.1">
    <property type="nucleotide sequence ID" value="XM_031138308.1"/>
</dbReference>